<name>A0A0C4DZ13_MAGP6</name>
<proteinExistence type="predicted"/>
<evidence type="ECO:0000313" key="3">
    <source>
        <dbReference type="Proteomes" id="UP000011715"/>
    </source>
</evidence>
<reference evidence="3" key="1">
    <citation type="submission" date="2010-05" db="EMBL/GenBank/DDBJ databases">
        <title>The genome sequence of Magnaporthe poae strain ATCC 64411.</title>
        <authorList>
            <person name="Ma L.-J."/>
            <person name="Dead R."/>
            <person name="Young S."/>
            <person name="Zeng Q."/>
            <person name="Koehrsen M."/>
            <person name="Alvarado L."/>
            <person name="Berlin A."/>
            <person name="Chapman S.B."/>
            <person name="Chen Z."/>
            <person name="Freedman E."/>
            <person name="Gellesch M."/>
            <person name="Goldberg J."/>
            <person name="Griggs A."/>
            <person name="Gujja S."/>
            <person name="Heilman E.R."/>
            <person name="Heiman D."/>
            <person name="Hepburn T."/>
            <person name="Howarth C."/>
            <person name="Jen D."/>
            <person name="Larson L."/>
            <person name="Mehta T."/>
            <person name="Neiman D."/>
            <person name="Pearson M."/>
            <person name="Roberts A."/>
            <person name="Saif S."/>
            <person name="Shea T."/>
            <person name="Shenoy N."/>
            <person name="Sisk P."/>
            <person name="Stolte C."/>
            <person name="Sykes S."/>
            <person name="Walk T."/>
            <person name="White J."/>
            <person name="Yandava C."/>
            <person name="Haas B."/>
            <person name="Nusbaum C."/>
            <person name="Birren B."/>
        </authorList>
    </citation>
    <scope>NUCLEOTIDE SEQUENCE [LARGE SCALE GENOMIC DNA]</scope>
    <source>
        <strain evidence="3">ATCC 64411 / 73-15</strain>
    </source>
</reference>
<protein>
    <submittedName>
        <fullName evidence="1 2">Uncharacterized protein</fullName>
    </submittedName>
</protein>
<dbReference type="VEuPathDB" id="FungiDB:MAPG_05300"/>
<dbReference type="AlphaFoldDB" id="A0A0C4DZ13"/>
<organism evidence="2 3">
    <name type="scientific">Magnaporthiopsis poae (strain ATCC 64411 / 73-15)</name>
    <name type="common">Kentucky bluegrass fungus</name>
    <name type="synonym">Magnaporthe poae</name>
    <dbReference type="NCBI Taxonomy" id="644358"/>
    <lineage>
        <taxon>Eukaryota</taxon>
        <taxon>Fungi</taxon>
        <taxon>Dikarya</taxon>
        <taxon>Ascomycota</taxon>
        <taxon>Pezizomycotina</taxon>
        <taxon>Sordariomycetes</taxon>
        <taxon>Sordariomycetidae</taxon>
        <taxon>Magnaporthales</taxon>
        <taxon>Magnaporthaceae</taxon>
        <taxon>Magnaporthiopsis</taxon>
    </lineage>
</organism>
<reference evidence="2" key="5">
    <citation type="submission" date="2015-06" db="UniProtKB">
        <authorList>
            <consortium name="EnsemblFungi"/>
        </authorList>
    </citation>
    <scope>IDENTIFICATION</scope>
    <source>
        <strain evidence="2">ATCC 64411</strain>
    </source>
</reference>
<reference evidence="1" key="2">
    <citation type="submission" date="2010-05" db="EMBL/GenBank/DDBJ databases">
        <title>The Genome Sequence of Magnaporthe poae strain ATCC 64411.</title>
        <authorList>
            <consortium name="The Broad Institute Genome Sequencing Platform"/>
            <consortium name="Broad Institute Genome Sequencing Center for Infectious Disease"/>
            <person name="Ma L.-J."/>
            <person name="Dead R."/>
            <person name="Young S."/>
            <person name="Zeng Q."/>
            <person name="Koehrsen M."/>
            <person name="Alvarado L."/>
            <person name="Berlin A."/>
            <person name="Chapman S.B."/>
            <person name="Chen Z."/>
            <person name="Freedman E."/>
            <person name="Gellesch M."/>
            <person name="Goldberg J."/>
            <person name="Griggs A."/>
            <person name="Gujja S."/>
            <person name="Heilman E.R."/>
            <person name="Heiman D."/>
            <person name="Hepburn T."/>
            <person name="Howarth C."/>
            <person name="Jen D."/>
            <person name="Larson L."/>
            <person name="Mehta T."/>
            <person name="Neiman D."/>
            <person name="Pearson M."/>
            <person name="Roberts A."/>
            <person name="Saif S."/>
            <person name="Shea T."/>
            <person name="Shenoy N."/>
            <person name="Sisk P."/>
            <person name="Stolte C."/>
            <person name="Sykes S."/>
            <person name="Walk T."/>
            <person name="White J."/>
            <person name="Yandava C."/>
            <person name="Haas B."/>
            <person name="Nusbaum C."/>
            <person name="Birren B."/>
        </authorList>
    </citation>
    <scope>NUCLEOTIDE SEQUENCE</scope>
    <source>
        <strain evidence="1">ATCC 64411</strain>
    </source>
</reference>
<dbReference type="OrthoDB" id="417877at2759"/>
<accession>A0A0C4DZ13</accession>
<dbReference type="Proteomes" id="UP000011715">
    <property type="component" value="Unassembled WGS sequence"/>
</dbReference>
<sequence>AAGAVVHVARVRALVAQRDARAGHGHQGAEAELAAVACVRALKVYDEVRRERTRWLVGATREAVDLFEWDRTGMTEDEYWERFSRVIPAHFHRIWDYDLEAMVADGLGKLGLSQDPQAN</sequence>
<keyword evidence="3" id="KW-1185">Reference proteome</keyword>
<dbReference type="EMBL" id="ADBL01001253">
    <property type="status" value="NOT_ANNOTATED_CDS"/>
    <property type="molecule type" value="Genomic_DNA"/>
</dbReference>
<evidence type="ECO:0000313" key="1">
    <source>
        <dbReference type="EMBL" id="KLU86284.1"/>
    </source>
</evidence>
<reference evidence="1" key="3">
    <citation type="submission" date="2011-03" db="EMBL/GenBank/DDBJ databases">
        <title>Annotation of Magnaporthe poae ATCC 64411.</title>
        <authorList>
            <person name="Ma L.-J."/>
            <person name="Dead R."/>
            <person name="Young S.K."/>
            <person name="Zeng Q."/>
            <person name="Gargeya S."/>
            <person name="Fitzgerald M."/>
            <person name="Haas B."/>
            <person name="Abouelleil A."/>
            <person name="Alvarado L."/>
            <person name="Arachchi H.M."/>
            <person name="Berlin A."/>
            <person name="Brown A."/>
            <person name="Chapman S.B."/>
            <person name="Chen Z."/>
            <person name="Dunbar C."/>
            <person name="Freedman E."/>
            <person name="Gearin G."/>
            <person name="Gellesch M."/>
            <person name="Goldberg J."/>
            <person name="Griggs A."/>
            <person name="Gujja S."/>
            <person name="Heiman D."/>
            <person name="Howarth C."/>
            <person name="Larson L."/>
            <person name="Lui A."/>
            <person name="MacDonald P.J.P."/>
            <person name="Mehta T."/>
            <person name="Montmayeur A."/>
            <person name="Murphy C."/>
            <person name="Neiman D."/>
            <person name="Pearson M."/>
            <person name="Priest M."/>
            <person name="Roberts A."/>
            <person name="Saif S."/>
            <person name="Shea T."/>
            <person name="Shenoy N."/>
            <person name="Sisk P."/>
            <person name="Stolte C."/>
            <person name="Sykes S."/>
            <person name="Yandava C."/>
            <person name="Wortman J."/>
            <person name="Nusbaum C."/>
            <person name="Birren B."/>
        </authorList>
    </citation>
    <scope>NUCLEOTIDE SEQUENCE</scope>
    <source>
        <strain evidence="1">ATCC 64411</strain>
    </source>
</reference>
<reference evidence="2" key="4">
    <citation type="journal article" date="2015" name="G3 (Bethesda)">
        <title>Genome sequences of three phytopathogenic species of the Magnaporthaceae family of fungi.</title>
        <authorList>
            <person name="Okagaki L.H."/>
            <person name="Nunes C.C."/>
            <person name="Sailsbery J."/>
            <person name="Clay B."/>
            <person name="Brown D."/>
            <person name="John T."/>
            <person name="Oh Y."/>
            <person name="Young N."/>
            <person name="Fitzgerald M."/>
            <person name="Haas B.J."/>
            <person name="Zeng Q."/>
            <person name="Young S."/>
            <person name="Adiconis X."/>
            <person name="Fan L."/>
            <person name="Levin J.Z."/>
            <person name="Mitchell T.K."/>
            <person name="Okubara P.A."/>
            <person name="Farman M.L."/>
            <person name="Kohn L.M."/>
            <person name="Birren B."/>
            <person name="Ma L.-J."/>
            <person name="Dean R.A."/>
        </authorList>
    </citation>
    <scope>NUCLEOTIDE SEQUENCE</scope>
    <source>
        <strain evidence="2">ATCC 64411 / 73-15</strain>
    </source>
</reference>
<dbReference type="EMBL" id="GL876969">
    <property type="protein sequence ID" value="KLU86284.1"/>
    <property type="molecule type" value="Genomic_DNA"/>
</dbReference>
<dbReference type="STRING" id="644358.A0A0C4DZ13"/>
<evidence type="ECO:0000313" key="2">
    <source>
        <dbReference type="EnsemblFungi" id="MAPG_05300T0"/>
    </source>
</evidence>
<gene>
    <name evidence="1" type="ORF">MAPG_05300</name>
</gene>
<dbReference type="EnsemblFungi" id="MAPG_05300T0">
    <property type="protein sequence ID" value="MAPG_05300T0"/>
    <property type="gene ID" value="MAPG_05300"/>
</dbReference>